<proteinExistence type="predicted"/>
<dbReference type="RefSeq" id="WP_335630777.1">
    <property type="nucleotide sequence ID" value="NZ_JAAAMM010000004.1"/>
</dbReference>
<accession>A0A7W6HF52</accession>
<name>A0A7W6HF52_9HYPH</name>
<dbReference type="EMBL" id="JACIEM010000004">
    <property type="protein sequence ID" value="MBB4003916.1"/>
    <property type="molecule type" value="Genomic_DNA"/>
</dbReference>
<sequence length="54" mass="5843">MAVLTQLCGEHYGSHDGHWFLEAGFGPCDPTGTKPPPFASLNEAVAWIRTAHYG</sequence>
<keyword evidence="2" id="KW-1185">Reference proteome</keyword>
<dbReference type="AlphaFoldDB" id="A0A7W6HF52"/>
<reference evidence="1 2" key="1">
    <citation type="submission" date="2020-08" db="EMBL/GenBank/DDBJ databases">
        <title>Genomic Encyclopedia of Type Strains, Phase IV (KMG-IV): sequencing the most valuable type-strain genomes for metagenomic binning, comparative biology and taxonomic classification.</title>
        <authorList>
            <person name="Goeker M."/>
        </authorList>
    </citation>
    <scope>NUCLEOTIDE SEQUENCE [LARGE SCALE GENOMIC DNA]</scope>
    <source>
        <strain evidence="1 2">DSM 103570</strain>
    </source>
</reference>
<evidence type="ECO:0000313" key="1">
    <source>
        <dbReference type="EMBL" id="MBB4003916.1"/>
    </source>
</evidence>
<gene>
    <name evidence="1" type="ORF">GGR03_003004</name>
</gene>
<protein>
    <submittedName>
        <fullName evidence="1">Uncharacterized protein</fullName>
    </submittedName>
</protein>
<comment type="caution">
    <text evidence="1">The sequence shown here is derived from an EMBL/GenBank/DDBJ whole genome shotgun (WGS) entry which is preliminary data.</text>
</comment>
<organism evidence="1 2">
    <name type="scientific">Aurantimonas endophytica</name>
    <dbReference type="NCBI Taxonomy" id="1522175"/>
    <lineage>
        <taxon>Bacteria</taxon>
        <taxon>Pseudomonadati</taxon>
        <taxon>Pseudomonadota</taxon>
        <taxon>Alphaproteobacteria</taxon>
        <taxon>Hyphomicrobiales</taxon>
        <taxon>Aurantimonadaceae</taxon>
        <taxon>Aurantimonas</taxon>
    </lineage>
</organism>
<evidence type="ECO:0000313" key="2">
    <source>
        <dbReference type="Proteomes" id="UP000588647"/>
    </source>
</evidence>
<dbReference type="Proteomes" id="UP000588647">
    <property type="component" value="Unassembled WGS sequence"/>
</dbReference>